<dbReference type="SUPFAM" id="SSF110710">
    <property type="entry name" value="TTHA0583/YokD-like"/>
    <property type="match status" value="1"/>
</dbReference>
<protein>
    <recommendedName>
        <fullName evidence="4">Aminoglycoside N(3)-acetyltransferase</fullName>
        <ecNumber evidence="4">2.3.1.-</ecNumber>
    </recommendedName>
</protein>
<sequence length="266" mass="28173">MTGPRRDASAIAADLRALGLRAGEVVLVHCAMRTAGPLDRGPDTLLTALRDVLGAAGTIVVPTQTANNSLTSPVYRAATAGMSKAQRAHYEDGMPGFDPRTSPSYGMGALAEHVRRQPGAWRSSHPQTSFAALGPAAADLVAEHDLPCHLGERSPLGALYRTGAKVLLIGVGMDKCTALHLAEYRLVPAIPIMTFSCFVSESGRRRLLEFQAPALDDNDFGAVGIDLIQQPWARSGPIGAASSHLMPMVSAVDRALELFSVNRSRV</sequence>
<evidence type="ECO:0000256" key="4">
    <source>
        <dbReference type="RuleBase" id="RU365031"/>
    </source>
</evidence>
<dbReference type="EMBL" id="BOML01000006">
    <property type="protein sequence ID" value="GID99297.1"/>
    <property type="molecule type" value="Genomic_DNA"/>
</dbReference>
<comment type="catalytic activity">
    <reaction evidence="4">
        <text>a 2-deoxystreptamine antibiotic + acetyl-CoA = an N(3)-acetyl-2-deoxystreptamine antibiotic + CoA + H(+)</text>
        <dbReference type="Rhea" id="RHEA:12665"/>
        <dbReference type="ChEBI" id="CHEBI:15378"/>
        <dbReference type="ChEBI" id="CHEBI:57287"/>
        <dbReference type="ChEBI" id="CHEBI:57288"/>
        <dbReference type="ChEBI" id="CHEBI:57921"/>
        <dbReference type="ChEBI" id="CHEBI:77452"/>
        <dbReference type="EC" id="2.3.1.81"/>
    </reaction>
</comment>
<organism evidence="5 6">
    <name type="scientific">Paractinoplanes durhamensis</name>
    <dbReference type="NCBI Taxonomy" id="113563"/>
    <lineage>
        <taxon>Bacteria</taxon>
        <taxon>Bacillati</taxon>
        <taxon>Actinomycetota</taxon>
        <taxon>Actinomycetes</taxon>
        <taxon>Micromonosporales</taxon>
        <taxon>Micromonosporaceae</taxon>
        <taxon>Paractinoplanes</taxon>
    </lineage>
</organism>
<proteinExistence type="inferred from homology"/>
<comment type="caution">
    <text evidence="5">The sequence shown here is derived from an EMBL/GenBank/DDBJ whole genome shotgun (WGS) entry which is preliminary data.</text>
</comment>
<dbReference type="PANTHER" id="PTHR11104">
    <property type="entry name" value="AMINOGLYCOSIDE N3-ACETYLTRANSFERASE"/>
    <property type="match status" value="1"/>
</dbReference>
<dbReference type="InterPro" id="IPR003679">
    <property type="entry name" value="Amioglycoside_AcTrfase"/>
</dbReference>
<keyword evidence="3 4" id="KW-0012">Acyltransferase</keyword>
<dbReference type="Proteomes" id="UP000637628">
    <property type="component" value="Unassembled WGS sequence"/>
</dbReference>
<evidence type="ECO:0000256" key="1">
    <source>
        <dbReference type="ARBA" id="ARBA00006383"/>
    </source>
</evidence>
<name>A0ABQ3YNY9_9ACTN</name>
<evidence type="ECO:0000256" key="2">
    <source>
        <dbReference type="ARBA" id="ARBA00022679"/>
    </source>
</evidence>
<dbReference type="Pfam" id="PF02522">
    <property type="entry name" value="Antibiotic_NAT"/>
    <property type="match status" value="1"/>
</dbReference>
<keyword evidence="4" id="KW-0046">Antibiotic resistance</keyword>
<keyword evidence="6" id="KW-1185">Reference proteome</keyword>
<evidence type="ECO:0000313" key="6">
    <source>
        <dbReference type="Proteomes" id="UP000637628"/>
    </source>
</evidence>
<dbReference type="RefSeq" id="WP_203724709.1">
    <property type="nucleotide sequence ID" value="NZ_JBHTFU010000001.1"/>
</dbReference>
<keyword evidence="2 4" id="KW-0808">Transferase</keyword>
<reference evidence="5 6" key="1">
    <citation type="submission" date="2021-01" db="EMBL/GenBank/DDBJ databases">
        <title>Whole genome shotgun sequence of Actinoplanes durhamensis NBRC 14914.</title>
        <authorList>
            <person name="Komaki H."/>
            <person name="Tamura T."/>
        </authorList>
    </citation>
    <scope>NUCLEOTIDE SEQUENCE [LARGE SCALE GENOMIC DNA]</scope>
    <source>
        <strain evidence="5 6">NBRC 14914</strain>
    </source>
</reference>
<dbReference type="PANTHER" id="PTHR11104:SF0">
    <property type="entry name" value="SPBETA PROPHAGE-DERIVED AMINOGLYCOSIDE N(3')-ACETYLTRANSFERASE-LIKE PROTEIN YOKD"/>
    <property type="match status" value="1"/>
</dbReference>
<dbReference type="InterPro" id="IPR028345">
    <property type="entry name" value="Antibiotic_NAT-like"/>
</dbReference>
<comment type="similarity">
    <text evidence="1 4">Belongs to the antibiotic N-acetyltransferase family.</text>
</comment>
<evidence type="ECO:0000313" key="5">
    <source>
        <dbReference type="EMBL" id="GID99297.1"/>
    </source>
</evidence>
<dbReference type="EC" id="2.3.1.-" evidence="4"/>
<accession>A0ABQ3YNY9</accession>
<gene>
    <name evidence="5" type="ORF">Adu01nite_06480</name>
</gene>
<evidence type="ECO:0000256" key="3">
    <source>
        <dbReference type="ARBA" id="ARBA00023315"/>
    </source>
</evidence>